<dbReference type="Proteomes" id="UP000551878">
    <property type="component" value="Unassembled WGS sequence"/>
</dbReference>
<dbReference type="AlphaFoldDB" id="A0A840QP35"/>
<proteinExistence type="predicted"/>
<organism evidence="1 2">
    <name type="scientific">Texcoconibacillus texcoconensis</name>
    <dbReference type="NCBI Taxonomy" id="1095777"/>
    <lineage>
        <taxon>Bacteria</taxon>
        <taxon>Bacillati</taxon>
        <taxon>Bacillota</taxon>
        <taxon>Bacilli</taxon>
        <taxon>Bacillales</taxon>
        <taxon>Bacillaceae</taxon>
        <taxon>Texcoconibacillus</taxon>
    </lineage>
</organism>
<dbReference type="RefSeq" id="WP_184663541.1">
    <property type="nucleotide sequence ID" value="NZ_JACHHB010000004.1"/>
</dbReference>
<dbReference type="Pfam" id="PF14038">
    <property type="entry name" value="YqzE"/>
    <property type="match status" value="1"/>
</dbReference>
<evidence type="ECO:0000313" key="2">
    <source>
        <dbReference type="Proteomes" id="UP000551878"/>
    </source>
</evidence>
<dbReference type="EMBL" id="JACHHB010000004">
    <property type="protein sequence ID" value="MBB5173101.1"/>
    <property type="molecule type" value="Genomic_DNA"/>
</dbReference>
<name>A0A840QP35_9BACI</name>
<keyword evidence="2" id="KW-1185">Reference proteome</keyword>
<reference evidence="1 2" key="1">
    <citation type="submission" date="2020-08" db="EMBL/GenBank/DDBJ databases">
        <title>Genomic Encyclopedia of Type Strains, Phase IV (KMG-IV): sequencing the most valuable type-strain genomes for metagenomic binning, comparative biology and taxonomic classification.</title>
        <authorList>
            <person name="Goeker M."/>
        </authorList>
    </citation>
    <scope>NUCLEOTIDE SEQUENCE [LARGE SCALE GENOMIC DNA]</scope>
    <source>
        <strain evidence="1 2">DSM 24696</strain>
    </source>
</reference>
<comment type="caution">
    <text evidence="1">The sequence shown here is derived from an EMBL/GenBank/DDBJ whole genome shotgun (WGS) entry which is preliminary data.</text>
</comment>
<dbReference type="InterPro" id="IPR025622">
    <property type="entry name" value="YqzE"/>
</dbReference>
<gene>
    <name evidence="1" type="ORF">HNQ41_001264</name>
</gene>
<evidence type="ECO:0008006" key="3">
    <source>
        <dbReference type="Google" id="ProtNLM"/>
    </source>
</evidence>
<protein>
    <recommendedName>
        <fullName evidence="3">YqzE family protein</fullName>
    </recommendedName>
</protein>
<sequence length="63" mass="7748">MKTNDYVKYLTEQVVQYVDQPVDERRETKRAKREAKLPRKYQWFGLLPFALELSWKNRKSRKS</sequence>
<evidence type="ECO:0000313" key="1">
    <source>
        <dbReference type="EMBL" id="MBB5173101.1"/>
    </source>
</evidence>
<accession>A0A840QP35</accession>